<organism evidence="1 2">
    <name type="scientific">Phlebia brevispora</name>
    <dbReference type="NCBI Taxonomy" id="194682"/>
    <lineage>
        <taxon>Eukaryota</taxon>
        <taxon>Fungi</taxon>
        <taxon>Dikarya</taxon>
        <taxon>Basidiomycota</taxon>
        <taxon>Agaricomycotina</taxon>
        <taxon>Agaricomycetes</taxon>
        <taxon>Polyporales</taxon>
        <taxon>Meruliaceae</taxon>
        <taxon>Phlebia</taxon>
    </lineage>
</organism>
<evidence type="ECO:0000313" key="2">
    <source>
        <dbReference type="Proteomes" id="UP001148662"/>
    </source>
</evidence>
<proteinExistence type="predicted"/>
<keyword evidence="2" id="KW-1185">Reference proteome</keyword>
<name>A0ACC1TFD2_9APHY</name>
<reference evidence="1" key="1">
    <citation type="submission" date="2022-07" db="EMBL/GenBank/DDBJ databases">
        <title>Genome Sequence of Phlebia brevispora.</title>
        <authorList>
            <person name="Buettner E."/>
        </authorList>
    </citation>
    <scope>NUCLEOTIDE SEQUENCE</scope>
    <source>
        <strain evidence="1">MPL23</strain>
    </source>
</reference>
<accession>A0ACC1TFD2</accession>
<evidence type="ECO:0000313" key="1">
    <source>
        <dbReference type="EMBL" id="KAJ3559670.1"/>
    </source>
</evidence>
<protein>
    <submittedName>
        <fullName evidence="1">Uncharacterized protein</fullName>
    </submittedName>
</protein>
<dbReference type="Proteomes" id="UP001148662">
    <property type="component" value="Unassembled WGS sequence"/>
</dbReference>
<dbReference type="EMBL" id="JANHOG010000014">
    <property type="protein sequence ID" value="KAJ3559670.1"/>
    <property type="molecule type" value="Genomic_DNA"/>
</dbReference>
<gene>
    <name evidence="1" type="ORF">NM688_g199</name>
</gene>
<comment type="caution">
    <text evidence="1">The sequence shown here is derived from an EMBL/GenBank/DDBJ whole genome shotgun (WGS) entry which is preliminary data.</text>
</comment>
<sequence length="310" mass="34560">MEMPNAIVTVASALKNELQQVEERCLQAQYKCEELRTKRAELLEVLHVFEMIEESEKAKTKQLEYELERAEQEATDRYRAALGVSGSLNRGSSSGDDVFGPTVPNNLAKDDYNEDADRHLLFPNAGAAPEKKTKTVQPRNVIPLFCKQMITSLLPTSEDLVATKIQTRNQSRETNETENIFTANPRAPLIPDANKGDGYSRKRQTKKVLALEKAKNKAAETFKTMPHKARRKLKTAHAPKFAPKKTLAYTGEALRSMASGFGTIGGLWNSHQRLEDELPASETWPEAVRFFLASGSATRVIGTEATNDRP</sequence>